<dbReference type="InterPro" id="IPR038247">
    <property type="entry name" value="Jag_N_dom_sf"/>
</dbReference>
<dbReference type="PROSITE" id="PS50823">
    <property type="entry name" value="KH_TYPE_2"/>
    <property type="match status" value="1"/>
</dbReference>
<feature type="region of interest" description="Disordered" evidence="7">
    <location>
        <begin position="88"/>
        <end position="112"/>
    </location>
</feature>
<dbReference type="GO" id="GO:0003723">
    <property type="term" value="F:RNA binding"/>
    <property type="evidence" value="ECO:0007669"/>
    <property type="project" value="UniProtKB-UniRule"/>
</dbReference>
<dbReference type="Gene3D" id="3.30.1370.50">
    <property type="entry name" value="R3H-like domain"/>
    <property type="match status" value="1"/>
</dbReference>
<dbReference type="GO" id="GO:0005737">
    <property type="term" value="C:cytoplasm"/>
    <property type="evidence" value="ECO:0007669"/>
    <property type="project" value="UniProtKB-SubCell"/>
</dbReference>
<dbReference type="SUPFAM" id="SSF82708">
    <property type="entry name" value="R3H domain"/>
    <property type="match status" value="1"/>
</dbReference>
<dbReference type="Gene3D" id="3.30.300.20">
    <property type="match status" value="1"/>
</dbReference>
<dbReference type="SMART" id="SM01245">
    <property type="entry name" value="Jag_N"/>
    <property type="match status" value="1"/>
</dbReference>
<keyword evidence="2 6" id="KW-0694">RNA-binding</keyword>
<proteinExistence type="inferred from homology"/>
<dbReference type="InterPro" id="IPR015946">
    <property type="entry name" value="KH_dom-like_a/b"/>
</dbReference>
<dbReference type="InterPro" id="IPR039247">
    <property type="entry name" value="KhpB"/>
</dbReference>
<evidence type="ECO:0000313" key="10">
    <source>
        <dbReference type="EMBL" id="AXY24543.1"/>
    </source>
</evidence>
<keyword evidence="1 6" id="KW-0963">Cytoplasm</keyword>
<dbReference type="InterPro" id="IPR032782">
    <property type="entry name" value="KhpB_N"/>
</dbReference>
<dbReference type="Proteomes" id="UP000263232">
    <property type="component" value="Chromosome"/>
</dbReference>
<dbReference type="InterPro" id="IPR004044">
    <property type="entry name" value="KH_dom_type_2"/>
</dbReference>
<dbReference type="PROSITE" id="PS51061">
    <property type="entry name" value="R3H"/>
    <property type="match status" value="1"/>
</dbReference>
<feature type="compositionally biased region" description="Acidic residues" evidence="7">
    <location>
        <begin position="98"/>
        <end position="112"/>
    </location>
</feature>
<evidence type="ECO:0000256" key="1">
    <source>
        <dbReference type="ARBA" id="ARBA00022490"/>
    </source>
</evidence>
<evidence type="ECO:0000313" key="11">
    <source>
        <dbReference type="Proteomes" id="UP000263232"/>
    </source>
</evidence>
<comment type="subunit">
    <text evidence="6">Forms a complex with KhpA.</text>
</comment>
<dbReference type="Pfam" id="PF01424">
    <property type="entry name" value="R3H"/>
    <property type="match status" value="1"/>
</dbReference>
<evidence type="ECO:0000256" key="2">
    <source>
        <dbReference type="ARBA" id="ARBA00022884"/>
    </source>
</evidence>
<keyword evidence="5 6" id="KW-0961">Cell wall biogenesis/degradation</keyword>
<comment type="subcellular location">
    <subcellularLocation>
        <location evidence="6">Cytoplasm</location>
    </subcellularLocation>
</comment>
<dbReference type="Pfam" id="PF14804">
    <property type="entry name" value="Jag_N"/>
    <property type="match status" value="1"/>
</dbReference>
<comment type="function">
    <text evidence="6">A probable RNA chaperone. Forms a complex with KhpA which binds to cellular RNA and controls its expression. Plays a role in peptidoglycan (PG) homeostasis and cell length regulation.</text>
</comment>
<sequence>MLDNFVTVRAETTDLAIEKGLRELGVERTEADIHIITEGKKGLFGFGKQDAVVEVRRKVDISLSELTEELEKEMEQTEPAEIAEVITSDKEVKPLTEDSAETDSVNPDDEPSEILATEFLESEDIEESTEEPVKATDLDTHLKQPIDTLLEQTDLQIKSSEEATTTADNLSLSEQLDLATQKVVTYLEEVIDAYGAHARVDVMREGRELNFNIDTDKSGLIIGKHGKIINALQILAQTLFQQNYSKRMEIILNVGDYRDRRNGVLEQMAERASEEVLRTKGSVKLDSLPAYERKQVHAYLAKIPNVRTHSVGKDPRRFLVVEYVED</sequence>
<accession>A0A347WHI6</accession>
<evidence type="ECO:0000259" key="9">
    <source>
        <dbReference type="PROSITE" id="PS51061"/>
    </source>
</evidence>
<keyword evidence="4 6" id="KW-0143">Chaperone</keyword>
<evidence type="ECO:0000259" key="8">
    <source>
        <dbReference type="PROSITE" id="PS50823"/>
    </source>
</evidence>
<dbReference type="SMART" id="SM00393">
    <property type="entry name" value="R3H"/>
    <property type="match status" value="1"/>
</dbReference>
<dbReference type="GO" id="GO:0071555">
    <property type="term" value="P:cell wall organization"/>
    <property type="evidence" value="ECO:0007669"/>
    <property type="project" value="UniProtKB-KW"/>
</dbReference>
<dbReference type="InterPro" id="IPR009019">
    <property type="entry name" value="KH_sf_prok-type"/>
</dbReference>
<dbReference type="PANTHER" id="PTHR35800:SF1">
    <property type="entry name" value="RNA-BINDING PROTEIN KHPB"/>
    <property type="match status" value="1"/>
</dbReference>
<keyword evidence="11" id="KW-1185">Reference proteome</keyword>
<dbReference type="PANTHER" id="PTHR35800">
    <property type="entry name" value="PROTEIN JAG"/>
    <property type="match status" value="1"/>
</dbReference>
<evidence type="ECO:0000256" key="3">
    <source>
        <dbReference type="ARBA" id="ARBA00022960"/>
    </source>
</evidence>
<dbReference type="InterPro" id="IPR034079">
    <property type="entry name" value="R3H_KhpB"/>
</dbReference>
<evidence type="ECO:0000256" key="4">
    <source>
        <dbReference type="ARBA" id="ARBA00023186"/>
    </source>
</evidence>
<evidence type="ECO:0000256" key="6">
    <source>
        <dbReference type="HAMAP-Rule" id="MF_00867"/>
    </source>
</evidence>
<dbReference type="HAMAP" id="MF_00867">
    <property type="entry name" value="KhpB"/>
    <property type="match status" value="1"/>
</dbReference>
<dbReference type="InterPro" id="IPR038008">
    <property type="entry name" value="Jag_KH"/>
</dbReference>
<comment type="similarity">
    <text evidence="6">Belongs to the KhpB RNA-binding protein family.</text>
</comment>
<dbReference type="RefSeq" id="WP_118989467.1">
    <property type="nucleotide sequence ID" value="NZ_CP023434.1"/>
</dbReference>
<evidence type="ECO:0000256" key="7">
    <source>
        <dbReference type="SAM" id="MobiDB-lite"/>
    </source>
</evidence>
<dbReference type="GO" id="GO:0009252">
    <property type="term" value="P:peptidoglycan biosynthetic process"/>
    <property type="evidence" value="ECO:0007669"/>
    <property type="project" value="UniProtKB-UniRule"/>
</dbReference>
<organism evidence="10 11">
    <name type="scientific">Suicoccus acidiformans</name>
    <dbReference type="NCBI Taxonomy" id="2036206"/>
    <lineage>
        <taxon>Bacteria</taxon>
        <taxon>Bacillati</taxon>
        <taxon>Bacillota</taxon>
        <taxon>Bacilli</taxon>
        <taxon>Lactobacillales</taxon>
        <taxon>Aerococcaceae</taxon>
        <taxon>Suicoccus</taxon>
    </lineage>
</organism>
<comment type="caution">
    <text evidence="6">Lacks conserved residue(s) required for the propagation of feature annotation.</text>
</comment>
<dbReference type="InterPro" id="IPR001374">
    <property type="entry name" value="R3H_dom"/>
</dbReference>
<feature type="domain" description="R3H" evidence="9">
    <location>
        <begin position="259"/>
        <end position="325"/>
    </location>
</feature>
<protein>
    <recommendedName>
        <fullName evidence="6">RNA-binding protein KhpB</fullName>
    </recommendedName>
    <alternativeName>
        <fullName evidence="6">RNA-binding protein EloR</fullName>
    </alternativeName>
</protein>
<dbReference type="AlphaFoldDB" id="A0A347WHI6"/>
<reference evidence="10 11" key="1">
    <citation type="submission" date="2017-09" db="EMBL/GenBank/DDBJ databases">
        <title>Complete genome sequence of Oxytococcus suis strain ZY16052.</title>
        <authorList>
            <person name="Li F."/>
        </authorList>
    </citation>
    <scope>NUCLEOTIDE SEQUENCE [LARGE SCALE GENOMIC DNA]</scope>
    <source>
        <strain evidence="10 11">ZY16052</strain>
    </source>
</reference>
<gene>
    <name evidence="6" type="primary">khpB</name>
    <name evidence="6" type="synonym">eloR</name>
    <name evidence="10" type="ORF">CL176_00040</name>
</gene>
<dbReference type="Pfam" id="PF13083">
    <property type="entry name" value="KH_KhpA-B"/>
    <property type="match status" value="1"/>
</dbReference>
<dbReference type="NCBIfam" id="NF041568">
    <property type="entry name" value="Jag_EloR"/>
    <property type="match status" value="1"/>
</dbReference>
<dbReference type="KEGG" id="abae:CL176_00040"/>
<dbReference type="SUPFAM" id="SSF54814">
    <property type="entry name" value="Prokaryotic type KH domain (KH-domain type II)"/>
    <property type="match status" value="1"/>
</dbReference>
<dbReference type="CDD" id="cd02644">
    <property type="entry name" value="R3H_jag"/>
    <property type="match status" value="1"/>
</dbReference>
<keyword evidence="3 6" id="KW-0133">Cell shape</keyword>
<name>A0A347WHI6_9LACT</name>
<feature type="domain" description="KH type-2" evidence="8">
    <location>
        <begin position="183"/>
        <end position="258"/>
    </location>
</feature>
<dbReference type="OrthoDB" id="9794483at2"/>
<dbReference type="Gene3D" id="3.30.30.80">
    <property type="entry name" value="probable RNA-binding protein from clostridium symbiosum atcc 14940"/>
    <property type="match status" value="1"/>
</dbReference>
<dbReference type="InterPro" id="IPR036867">
    <property type="entry name" value="R3H_dom_sf"/>
</dbReference>
<comment type="domain">
    <text evidence="6">Has an N-terminal Jag-N domain and 2 RNA-binding domains (KH and R3H).</text>
</comment>
<dbReference type="EMBL" id="CP023434">
    <property type="protein sequence ID" value="AXY24543.1"/>
    <property type="molecule type" value="Genomic_DNA"/>
</dbReference>
<dbReference type="CDD" id="cd02414">
    <property type="entry name" value="KH-II_Jag"/>
    <property type="match status" value="1"/>
</dbReference>
<dbReference type="GO" id="GO:0008360">
    <property type="term" value="P:regulation of cell shape"/>
    <property type="evidence" value="ECO:0007669"/>
    <property type="project" value="UniProtKB-KW"/>
</dbReference>
<evidence type="ECO:0000256" key="5">
    <source>
        <dbReference type="ARBA" id="ARBA00023316"/>
    </source>
</evidence>